<dbReference type="Pfam" id="PF13513">
    <property type="entry name" value="HEAT_EZ"/>
    <property type="match status" value="1"/>
</dbReference>
<dbReference type="AlphaFoldDB" id="A0A383W429"/>
<dbReference type="EMBL" id="FNXT01001119">
    <property type="protein sequence ID" value="SZX72231.1"/>
    <property type="molecule type" value="Genomic_DNA"/>
</dbReference>
<dbReference type="InterPro" id="IPR011989">
    <property type="entry name" value="ARM-like"/>
</dbReference>
<sequence length="1063" mass="113322">MAADFEAILTALLSTDNQVRKQAEEAVQNVASRPEVVAETLQHVQHAANPEVRQLAAVLLRKWVPRHWAKLPAEVKSGAQQVLLERIAHEPVHSVRRALADVVAATARLTVPEGQWPGLMDFLHQCSRADSADHREVGLLLFAALFETIGDHLQPHVPAILQALAAGAGHPSAAVQAAALSAVEPLLPFITDAHVPAFHSLLGALLPCAHAALAAGNEELLVQLCQVLVEVAECPAPLLQPCLQQVLEMCMTVATNKQFESDTRERALHLLHWMAKYKPKQLTRLKPLMRAIVDALCEMLCEPKPADYDDAQELPPQKAAAQALDVLAIAVASQHVFPAVWQFAQAAAASPDPNRRHAAMLGLAVMAEGCAEPLRKRLQTALPLVLSLLSDGSSEVRGAAAFALGQFSEYLVPDVMQHYKDVMPAVFRLLRDPDQEVQERACYALDAFCESLDAAEILPYMPQLISELLQVLQMGRPGVQEMALSAVSSIAAAAEQAFQPYTAQMLPVLQHFMQHPGKEHLLCRCRAIEAAGIIVSSLGAKDPVIGPHIAPMMEAVLAGYAAADSSELREYSHTMFGNVARALGEDFAPYLGHVVGLAYASCRQEDGAELVGDVSSESDGDEDLGSDESSDDEGGGRNFNVRTGVMDEKASATAALGWYAEACPRAFMPYAEECLQVLTTMSEYWHEEARAAAFDSLQKLALAAHSAFPPAGGEPVVLSQQTQVLSEQVLPLLISCVEEDCSKPAVAAAAAALAQLLKQLGRGAVGPTFLEGASNMAQLVLQNKAVCQEVEDDDEDDAVDDEDVAAEDEELLGAAADLLPALAASMGPDAYAAVFLSLHAEPLLARLRPQQPAALRAIAAGAAAEVAESLGPRIAAVVEPLMTLMLRELQTEDDINRQNAAFCAGLLVEASPEKAAQQVMPLLAALHNMFRPEEAAGARDNAVGAVGRILSSSPPGALPLGQVLPVLLGALPLKEDLSETTPAVAALCKLLLSDQLSEIQQFVPQIVQVFGQVAVQIAAPTEAKVGVAQTLMNMQAKYHGQMAPLLAQLPQEQQAALQMLVSS</sequence>
<feature type="domain" description="Importin N-terminal" evidence="10">
    <location>
        <begin position="23"/>
        <end position="89"/>
    </location>
</feature>
<accession>A0A383W429</accession>
<dbReference type="STRING" id="3088.A0A383W429"/>
<dbReference type="Pfam" id="PF25574">
    <property type="entry name" value="TPR_IMB1"/>
    <property type="match status" value="1"/>
</dbReference>
<evidence type="ECO:0000256" key="8">
    <source>
        <dbReference type="PROSITE-ProRule" id="PRU00103"/>
    </source>
</evidence>
<evidence type="ECO:0000256" key="5">
    <source>
        <dbReference type="ARBA" id="ARBA00022737"/>
    </source>
</evidence>
<keyword evidence="12" id="KW-1185">Reference proteome</keyword>
<feature type="repeat" description="HEAT" evidence="8">
    <location>
        <begin position="381"/>
        <end position="419"/>
    </location>
</feature>
<dbReference type="PROSITE" id="PS50166">
    <property type="entry name" value="IMPORTIN_B_NT"/>
    <property type="match status" value="1"/>
</dbReference>
<dbReference type="InterPro" id="IPR021133">
    <property type="entry name" value="HEAT_type_2"/>
</dbReference>
<protein>
    <recommendedName>
        <fullName evidence="10">Importin N-terminal domain-containing protein</fullName>
    </recommendedName>
</protein>
<dbReference type="GO" id="GO:0006606">
    <property type="term" value="P:protein import into nucleus"/>
    <property type="evidence" value="ECO:0007669"/>
    <property type="project" value="InterPro"/>
</dbReference>
<keyword evidence="7" id="KW-0539">Nucleus</keyword>
<organism evidence="11 12">
    <name type="scientific">Tetradesmus obliquus</name>
    <name type="common">Green alga</name>
    <name type="synonym">Acutodesmus obliquus</name>
    <dbReference type="NCBI Taxonomy" id="3088"/>
    <lineage>
        <taxon>Eukaryota</taxon>
        <taxon>Viridiplantae</taxon>
        <taxon>Chlorophyta</taxon>
        <taxon>core chlorophytes</taxon>
        <taxon>Chlorophyceae</taxon>
        <taxon>CS clade</taxon>
        <taxon>Sphaeropleales</taxon>
        <taxon>Scenedesmaceae</taxon>
        <taxon>Tetradesmus</taxon>
    </lineage>
</organism>
<dbReference type="Gene3D" id="1.25.10.10">
    <property type="entry name" value="Leucine-rich Repeat Variant"/>
    <property type="match status" value="1"/>
</dbReference>
<evidence type="ECO:0000256" key="9">
    <source>
        <dbReference type="SAM" id="MobiDB-lite"/>
    </source>
</evidence>
<gene>
    <name evidence="11" type="ORF">BQ4739_LOCUS12422</name>
</gene>
<dbReference type="Pfam" id="PF25780">
    <property type="entry name" value="TPR_IPO5"/>
    <property type="match status" value="1"/>
</dbReference>
<dbReference type="GO" id="GO:0005737">
    <property type="term" value="C:cytoplasm"/>
    <property type="evidence" value="ECO:0007669"/>
    <property type="project" value="UniProtKB-SubCell"/>
</dbReference>
<dbReference type="InterPro" id="IPR016024">
    <property type="entry name" value="ARM-type_fold"/>
</dbReference>
<dbReference type="SUPFAM" id="SSF48371">
    <property type="entry name" value="ARM repeat"/>
    <property type="match status" value="2"/>
</dbReference>
<keyword evidence="4" id="KW-0963">Cytoplasm</keyword>
<feature type="repeat" description="HEAT" evidence="8">
    <location>
        <begin position="422"/>
        <end position="460"/>
    </location>
</feature>
<keyword evidence="5" id="KW-0677">Repeat</keyword>
<name>A0A383W429_TETOB</name>
<comment type="subcellular location">
    <subcellularLocation>
        <location evidence="2">Cytoplasm</location>
    </subcellularLocation>
    <subcellularLocation>
        <location evidence="1">Nucleus</location>
    </subcellularLocation>
</comment>
<feature type="region of interest" description="Disordered" evidence="9">
    <location>
        <begin position="611"/>
        <end position="641"/>
    </location>
</feature>
<dbReference type="InterPro" id="IPR040122">
    <property type="entry name" value="Importin_beta"/>
</dbReference>
<reference evidence="11 12" key="1">
    <citation type="submission" date="2016-10" db="EMBL/GenBank/DDBJ databases">
        <authorList>
            <person name="Cai Z."/>
        </authorList>
    </citation>
    <scope>NUCLEOTIDE SEQUENCE [LARGE SCALE GENOMIC DNA]</scope>
</reference>
<keyword evidence="3" id="KW-0813">Transport</keyword>
<evidence type="ECO:0000313" key="12">
    <source>
        <dbReference type="Proteomes" id="UP000256970"/>
    </source>
</evidence>
<dbReference type="Proteomes" id="UP000256970">
    <property type="component" value="Unassembled WGS sequence"/>
</dbReference>
<dbReference type="InterPro" id="IPR001494">
    <property type="entry name" value="Importin-beta_N"/>
</dbReference>
<dbReference type="GO" id="GO:0031267">
    <property type="term" value="F:small GTPase binding"/>
    <property type="evidence" value="ECO:0007669"/>
    <property type="project" value="InterPro"/>
</dbReference>
<evidence type="ECO:0000259" key="10">
    <source>
        <dbReference type="PROSITE" id="PS50166"/>
    </source>
</evidence>
<keyword evidence="6" id="KW-0653">Protein transport</keyword>
<dbReference type="InterPro" id="IPR058584">
    <property type="entry name" value="IMB1_TNPO1-like_TPR"/>
</dbReference>
<evidence type="ECO:0000256" key="1">
    <source>
        <dbReference type="ARBA" id="ARBA00004123"/>
    </source>
</evidence>
<dbReference type="InterPro" id="IPR057672">
    <property type="entry name" value="TPR_IPO4/5"/>
</dbReference>
<dbReference type="PROSITE" id="PS50077">
    <property type="entry name" value="HEAT_REPEAT"/>
    <property type="match status" value="2"/>
</dbReference>
<evidence type="ECO:0000256" key="6">
    <source>
        <dbReference type="ARBA" id="ARBA00022927"/>
    </source>
</evidence>
<proteinExistence type="predicted"/>
<evidence type="ECO:0000256" key="3">
    <source>
        <dbReference type="ARBA" id="ARBA00022448"/>
    </source>
</evidence>
<dbReference type="PANTHER" id="PTHR10527">
    <property type="entry name" value="IMPORTIN BETA"/>
    <property type="match status" value="1"/>
</dbReference>
<evidence type="ECO:0000313" key="11">
    <source>
        <dbReference type="EMBL" id="SZX72231.1"/>
    </source>
</evidence>
<evidence type="ECO:0000256" key="4">
    <source>
        <dbReference type="ARBA" id="ARBA00022490"/>
    </source>
</evidence>
<dbReference type="Pfam" id="PF03810">
    <property type="entry name" value="IBN_N"/>
    <property type="match status" value="1"/>
</dbReference>
<evidence type="ECO:0000256" key="7">
    <source>
        <dbReference type="ARBA" id="ARBA00023242"/>
    </source>
</evidence>
<evidence type="ECO:0000256" key="2">
    <source>
        <dbReference type="ARBA" id="ARBA00004496"/>
    </source>
</evidence>
<feature type="compositionally biased region" description="Acidic residues" evidence="9">
    <location>
        <begin position="616"/>
        <end position="633"/>
    </location>
</feature>